<evidence type="ECO:0000313" key="2">
    <source>
        <dbReference type="EMBL" id="GAA4435503.1"/>
    </source>
</evidence>
<gene>
    <name evidence="2" type="ORF">GCM10023188_27550</name>
</gene>
<protein>
    <submittedName>
        <fullName evidence="2">Uncharacterized protein</fullName>
    </submittedName>
</protein>
<proteinExistence type="predicted"/>
<dbReference type="Proteomes" id="UP001500552">
    <property type="component" value="Unassembled WGS sequence"/>
</dbReference>
<evidence type="ECO:0000313" key="3">
    <source>
        <dbReference type="Proteomes" id="UP001500552"/>
    </source>
</evidence>
<evidence type="ECO:0000256" key="1">
    <source>
        <dbReference type="SAM" id="MobiDB-lite"/>
    </source>
</evidence>
<dbReference type="EMBL" id="BAABHC010000015">
    <property type="protein sequence ID" value="GAA4435503.1"/>
    <property type="molecule type" value="Genomic_DNA"/>
</dbReference>
<sequence>MGRKAKSVQKEVICSIPQLIVNDLRGLLSNVSDKPLTDIQYFGYLRILRIISNKHEGGEEGWVSIDSQVLKDTLGGKSAEWLRRLCEIGLIEFRKSASGKKLYSTASHVAMQYRYTDTFRHEEFVPVVAYRRVFINRPVKSISEKATKRLLADVDGFPEYSFLFRNLHNISIDMGAVRAECGKWLDTGAYVKGEPFTESRYKEFIRACEDFNDDEVAFNIGSGNRIWTKLLGVPSAVIKFINVKDYDGTLYQGDLISAHILLAVPLIREYQATAATPEGKRELATVIDMITSKTFYKSLSDQLRAQGVRIGETKTEEKEEFLAQVWNARDDKYEVKTPYRRAFNALYPTFNAFVLSQKADGVSAFWERVTRLESEVFNNNIVKAIMNELGSNTFLAGKYDALIYKEEDKEAIEDIMEDFISQYSGIPGMVKSTTLKEESDKKVVYPPPVSETPASEIVDKAPESDTLDGLEEIINNPDASEKYETQVPHSWEDTEEILNPEPKHVQNNSLRCNMNASDYAGILAGMNYSTQDVHTAENDVEMYYDELCEHYERLHDYWDEKNDCYGKDEEDVEDEDVEDEDVEDENEDECNEEEEEEYEYDEFDLLYELWENKDDVGIYEPEQGPSSAGANWYLEYLIK</sequence>
<accession>A0ABP8LUX5</accession>
<organism evidence="2 3">
    <name type="scientific">Pontibacter saemangeumensis</name>
    <dbReference type="NCBI Taxonomy" id="1084525"/>
    <lineage>
        <taxon>Bacteria</taxon>
        <taxon>Pseudomonadati</taxon>
        <taxon>Bacteroidota</taxon>
        <taxon>Cytophagia</taxon>
        <taxon>Cytophagales</taxon>
        <taxon>Hymenobacteraceae</taxon>
        <taxon>Pontibacter</taxon>
    </lineage>
</organism>
<keyword evidence="3" id="KW-1185">Reference proteome</keyword>
<dbReference type="RefSeq" id="WP_345159883.1">
    <property type="nucleotide sequence ID" value="NZ_BAABHC010000015.1"/>
</dbReference>
<comment type="caution">
    <text evidence="2">The sequence shown here is derived from an EMBL/GenBank/DDBJ whole genome shotgun (WGS) entry which is preliminary data.</text>
</comment>
<feature type="compositionally biased region" description="Acidic residues" evidence="1">
    <location>
        <begin position="568"/>
        <end position="598"/>
    </location>
</feature>
<feature type="region of interest" description="Disordered" evidence="1">
    <location>
        <begin position="565"/>
        <end position="598"/>
    </location>
</feature>
<name>A0ABP8LUX5_9BACT</name>
<reference evidence="3" key="1">
    <citation type="journal article" date="2019" name="Int. J. Syst. Evol. Microbiol.">
        <title>The Global Catalogue of Microorganisms (GCM) 10K type strain sequencing project: providing services to taxonomists for standard genome sequencing and annotation.</title>
        <authorList>
            <consortium name="The Broad Institute Genomics Platform"/>
            <consortium name="The Broad Institute Genome Sequencing Center for Infectious Disease"/>
            <person name="Wu L."/>
            <person name="Ma J."/>
        </authorList>
    </citation>
    <scope>NUCLEOTIDE SEQUENCE [LARGE SCALE GENOMIC DNA]</scope>
    <source>
        <strain evidence="3">JCM 17926</strain>
    </source>
</reference>